<organism evidence="9 10">
    <name type="scientific">Kuraishia capsulata CBS 1993</name>
    <dbReference type="NCBI Taxonomy" id="1382522"/>
    <lineage>
        <taxon>Eukaryota</taxon>
        <taxon>Fungi</taxon>
        <taxon>Dikarya</taxon>
        <taxon>Ascomycota</taxon>
        <taxon>Saccharomycotina</taxon>
        <taxon>Pichiomycetes</taxon>
        <taxon>Pichiales</taxon>
        <taxon>Pichiaceae</taxon>
        <taxon>Kuraishia</taxon>
    </lineage>
</organism>
<dbReference type="PANTHER" id="PTHR15835">
    <property type="entry name" value="NUCLEAR-INTERACTING PARTNER OF ALK"/>
    <property type="match status" value="1"/>
</dbReference>
<keyword evidence="3" id="KW-0863">Zinc-finger</keyword>
<dbReference type="Pfam" id="PF07967">
    <property type="entry name" value="zf-C3HC"/>
    <property type="match status" value="1"/>
</dbReference>
<dbReference type="AlphaFoldDB" id="W6MMF3"/>
<reference evidence="9" key="1">
    <citation type="submission" date="2013-12" db="EMBL/GenBank/DDBJ databases">
        <authorList>
            <person name="Genoscope - CEA"/>
        </authorList>
    </citation>
    <scope>NUCLEOTIDE SEQUENCE</scope>
    <source>
        <strain evidence="9">CBS 1993</strain>
    </source>
</reference>
<dbReference type="InterPro" id="IPR012935">
    <property type="entry name" value="NuBaID_N"/>
</dbReference>
<feature type="domain" description="C3HC-type" evidence="7">
    <location>
        <begin position="85"/>
        <end position="228"/>
    </location>
</feature>
<keyword evidence="6" id="KW-0175">Coiled coil</keyword>
<dbReference type="Proteomes" id="UP000019384">
    <property type="component" value="Unassembled WGS sequence"/>
</dbReference>
<gene>
    <name evidence="9" type="ORF">KUCA_T00003705001</name>
</gene>
<keyword evidence="4" id="KW-0862">Zinc</keyword>
<evidence type="ECO:0000256" key="6">
    <source>
        <dbReference type="SAM" id="Coils"/>
    </source>
</evidence>
<dbReference type="STRING" id="1382522.W6MMF3"/>
<evidence type="ECO:0000313" key="9">
    <source>
        <dbReference type="EMBL" id="CDK27726.1"/>
    </source>
</evidence>
<feature type="domain" description="NuBaID C-terminal" evidence="8">
    <location>
        <begin position="260"/>
        <end position="352"/>
    </location>
</feature>
<name>W6MMF3_9ASCO</name>
<reference evidence="9" key="2">
    <citation type="submission" date="2014-02" db="EMBL/GenBank/DDBJ databases">
        <title>Complete DNA sequence of /Kuraishia capsulata/ illustrates novel genomic features among budding yeasts (/Saccharomycotina/).</title>
        <authorList>
            <person name="Morales L."/>
            <person name="Noel B."/>
            <person name="Porcel B."/>
            <person name="Marcet-Houben M."/>
            <person name="Hullo M-F."/>
            <person name="Sacerdot C."/>
            <person name="Tekaia F."/>
            <person name="Leh-Louis V."/>
            <person name="Despons L."/>
            <person name="Khanna V."/>
            <person name="Aury J-M."/>
            <person name="Barbe V."/>
            <person name="Couloux A."/>
            <person name="Labadie K."/>
            <person name="Pelletier E."/>
            <person name="Souciet J-L."/>
            <person name="Boekhout T."/>
            <person name="Gabaldon T."/>
            <person name="Wincker P."/>
            <person name="Dujon B."/>
        </authorList>
    </citation>
    <scope>NUCLEOTIDE SEQUENCE</scope>
    <source>
        <strain evidence="9">CBS 1993</strain>
    </source>
</reference>
<proteinExistence type="predicted"/>
<evidence type="ECO:0000256" key="4">
    <source>
        <dbReference type="ARBA" id="ARBA00022833"/>
    </source>
</evidence>
<dbReference type="Pfam" id="PF08600">
    <property type="entry name" value="NuBaID_C"/>
    <property type="match status" value="1"/>
</dbReference>
<dbReference type="GO" id="GO:0008270">
    <property type="term" value="F:zinc ion binding"/>
    <property type="evidence" value="ECO:0007669"/>
    <property type="project" value="UniProtKB-KW"/>
</dbReference>
<keyword evidence="10" id="KW-1185">Reference proteome</keyword>
<evidence type="ECO:0000256" key="5">
    <source>
        <dbReference type="ARBA" id="ARBA00023242"/>
    </source>
</evidence>
<sequence>MEKSTTNAISNILSTITISPSGLSLHHHLLHKKKSFSPRTKSIESIGKRRLSDESLRLNAVRSKRNHLRNPGCGSSSSSQQTFNPYDTSQLLERMSTFEILRWTIDDQRLTPLECSRFGWHCARKNELECSTCHAVMMVKLDVLSSTSALFFEDEDPEDDVDQEEESRQLQFRLVDNYLQRLHSDHFVHCPWKNKGVPLSYYLFDYTDTSTQLANLENTLLELQDNVDLLSTRSFKLALDDSVINDLQAWTNGKIGKLAATVGLLGWELKIQTFGTKKLSLLKCPRCLRRILLSEVSNAKLQSIPPNGVLMPIDFPPELGSENDESDENEEEINVIEEHQPWCSFVALTEHEHIQGYKLIMAMIQSNKNGLGTSIPSTPLDRDNDEIMSDADMSVNESLSRLEDLKKLF</sequence>
<keyword evidence="2" id="KW-0479">Metal-binding</keyword>
<dbReference type="RefSeq" id="XP_022459719.1">
    <property type="nucleotide sequence ID" value="XM_022602147.1"/>
</dbReference>
<protein>
    <recommendedName>
        <fullName evidence="11">C3HC-type domain-containing protein</fullName>
    </recommendedName>
</protein>
<evidence type="ECO:0000256" key="3">
    <source>
        <dbReference type="ARBA" id="ARBA00022771"/>
    </source>
</evidence>
<evidence type="ECO:0000256" key="1">
    <source>
        <dbReference type="ARBA" id="ARBA00004123"/>
    </source>
</evidence>
<comment type="subcellular location">
    <subcellularLocation>
        <location evidence="1">Nucleus</location>
    </subcellularLocation>
</comment>
<dbReference type="PANTHER" id="PTHR15835:SF6">
    <property type="entry name" value="ZINC FINGER C3HC-TYPE PROTEIN 1"/>
    <property type="match status" value="1"/>
</dbReference>
<evidence type="ECO:0000259" key="8">
    <source>
        <dbReference type="Pfam" id="PF08600"/>
    </source>
</evidence>
<evidence type="ECO:0000256" key="2">
    <source>
        <dbReference type="ARBA" id="ARBA00022723"/>
    </source>
</evidence>
<evidence type="ECO:0000313" key="10">
    <source>
        <dbReference type="Proteomes" id="UP000019384"/>
    </source>
</evidence>
<dbReference type="OrthoDB" id="3987180at2759"/>
<dbReference type="GO" id="GO:0005634">
    <property type="term" value="C:nucleus"/>
    <property type="evidence" value="ECO:0007669"/>
    <property type="project" value="UniProtKB-SubCell"/>
</dbReference>
<dbReference type="InterPro" id="IPR013909">
    <property type="entry name" value="NuBaID_C"/>
</dbReference>
<dbReference type="GeneID" id="34521107"/>
<dbReference type="HOGENOM" id="CLU_727793_0_0_1"/>
<keyword evidence="5" id="KW-0539">Nucleus</keyword>
<evidence type="ECO:0000259" key="7">
    <source>
        <dbReference type="Pfam" id="PF07967"/>
    </source>
</evidence>
<accession>W6MMF3</accession>
<dbReference type="EMBL" id="HG793128">
    <property type="protein sequence ID" value="CDK27726.1"/>
    <property type="molecule type" value="Genomic_DNA"/>
</dbReference>
<feature type="coiled-coil region" evidence="6">
    <location>
        <begin position="206"/>
        <end position="233"/>
    </location>
</feature>
<evidence type="ECO:0008006" key="11">
    <source>
        <dbReference type="Google" id="ProtNLM"/>
    </source>
</evidence>